<evidence type="ECO:0000313" key="2">
    <source>
        <dbReference type="Proteomes" id="UP000663929"/>
    </source>
</evidence>
<evidence type="ECO:0000313" key="1">
    <source>
        <dbReference type="EMBL" id="QTD53742.1"/>
    </source>
</evidence>
<accession>A0A8A4TXN9</accession>
<dbReference type="EMBL" id="CP071793">
    <property type="protein sequence ID" value="QTD53742.1"/>
    <property type="molecule type" value="Genomic_DNA"/>
</dbReference>
<organism evidence="1 2">
    <name type="scientific">Sulfidibacter corallicola</name>
    <dbReference type="NCBI Taxonomy" id="2818388"/>
    <lineage>
        <taxon>Bacteria</taxon>
        <taxon>Pseudomonadati</taxon>
        <taxon>Acidobacteriota</taxon>
        <taxon>Holophagae</taxon>
        <taxon>Acanthopleuribacterales</taxon>
        <taxon>Acanthopleuribacteraceae</taxon>
        <taxon>Sulfidibacter</taxon>
    </lineage>
</organism>
<dbReference type="RefSeq" id="WP_237383842.1">
    <property type="nucleotide sequence ID" value="NZ_CP071793.1"/>
</dbReference>
<keyword evidence="2" id="KW-1185">Reference proteome</keyword>
<dbReference type="KEGG" id="scor:J3U87_14915"/>
<dbReference type="Gene3D" id="1.25.10.10">
    <property type="entry name" value="Leucine-rich Repeat Variant"/>
    <property type="match status" value="2"/>
</dbReference>
<sequence length="627" mass="71906">MQPKASLAIFNLLKACFDTTERYPVGNPMVVRIFQNFLTTYKAHLDEEDKLSIELEPSHVRINGRSVPHSVYASESTRWFSEICRERKIQLITFEEGTDIKDLQKFIGILKQPINRFTDTDSASNMLFRQHVQRISINPVNLDATFSNLDSLPIARGHLATNGTFDPEQTFSDIDPDIIPAHQFLAPTSPGYAYADEVAMSLAPTEEVQDFVRQKQESQGQRPAVHLFISNEDYETLLHSMVKFIKDHKLKKVAESLTLMRKDMHSKDYEVRRLAYSSYHVVVQALIREDKLKPISSILKTIAKDFSRCTEPELYRIHLESLLEILQYLRANHHLVRLAYGLDLLAKEALRQTPEIQKMVSQELDRFMDVGVIEELIKAEEAKLARYLKSLFIQHGFGIVNPLLNALFLSEDRAVRRRLLEILMRMGPMIFPLLLKELDRTIQQGEPWFIKRNLLTIMAKSPPVELLPYLEKLLEDKNTRLLDLVYRCIFLINDRAAVEKGKALLKRSSGSLRSKLFQYVKLSEQASYARFVSNLYEPEGDLKDRLEILSLIGSLDSVDTIPFFDRLLSKTKLFESKEESKIRGAVAKALAASKHPQAHTILTKYTRDKNEEVREAAASIGSVESNN</sequence>
<dbReference type="InterPro" id="IPR016024">
    <property type="entry name" value="ARM-type_fold"/>
</dbReference>
<dbReference type="Proteomes" id="UP000663929">
    <property type="component" value="Chromosome"/>
</dbReference>
<gene>
    <name evidence="1" type="ORF">J3U87_14915</name>
</gene>
<dbReference type="AlphaFoldDB" id="A0A8A4TXN9"/>
<protein>
    <submittedName>
        <fullName evidence="1">HEAT repeat domain-containing protein</fullName>
    </submittedName>
</protein>
<name>A0A8A4TXN9_SULCO</name>
<proteinExistence type="predicted"/>
<dbReference type="SUPFAM" id="SSF48371">
    <property type="entry name" value="ARM repeat"/>
    <property type="match status" value="1"/>
</dbReference>
<reference evidence="1" key="1">
    <citation type="submission" date="2021-03" db="EMBL/GenBank/DDBJ databases">
        <title>Acanthopleuribacteraceae sp. M133.</title>
        <authorList>
            <person name="Wang G."/>
        </authorList>
    </citation>
    <scope>NUCLEOTIDE SEQUENCE</scope>
    <source>
        <strain evidence="1">M133</strain>
    </source>
</reference>
<dbReference type="InterPro" id="IPR011989">
    <property type="entry name" value="ARM-like"/>
</dbReference>